<dbReference type="EMBL" id="KZ819321">
    <property type="protein sequence ID" value="PWN23758.1"/>
    <property type="molecule type" value="Genomic_DNA"/>
</dbReference>
<feature type="region of interest" description="Disordered" evidence="1">
    <location>
        <begin position="1"/>
        <end position="154"/>
    </location>
</feature>
<feature type="region of interest" description="Disordered" evidence="1">
    <location>
        <begin position="266"/>
        <end position="376"/>
    </location>
</feature>
<feature type="compositionally biased region" description="Polar residues" evidence="1">
    <location>
        <begin position="287"/>
        <end position="302"/>
    </location>
</feature>
<feature type="region of interest" description="Disordered" evidence="1">
    <location>
        <begin position="560"/>
        <end position="690"/>
    </location>
</feature>
<keyword evidence="3" id="KW-1185">Reference proteome</keyword>
<accession>A0A316UFP1</accession>
<dbReference type="GeneID" id="37017353"/>
<gene>
    <name evidence="2" type="ORF">BCV69DRAFT_8947</name>
</gene>
<protein>
    <submittedName>
        <fullName evidence="2">Uncharacterized protein</fullName>
    </submittedName>
</protein>
<proteinExistence type="predicted"/>
<feature type="compositionally biased region" description="Polar residues" evidence="1">
    <location>
        <begin position="351"/>
        <end position="371"/>
    </location>
</feature>
<organism evidence="2 3">
    <name type="scientific">Pseudomicrostroma glucosiphilum</name>
    <dbReference type="NCBI Taxonomy" id="1684307"/>
    <lineage>
        <taxon>Eukaryota</taxon>
        <taxon>Fungi</taxon>
        <taxon>Dikarya</taxon>
        <taxon>Basidiomycota</taxon>
        <taxon>Ustilaginomycotina</taxon>
        <taxon>Exobasidiomycetes</taxon>
        <taxon>Microstromatales</taxon>
        <taxon>Microstromatales incertae sedis</taxon>
        <taxon>Pseudomicrostroma</taxon>
    </lineage>
</organism>
<dbReference type="RefSeq" id="XP_025350918.1">
    <property type="nucleotide sequence ID" value="XM_025495619.1"/>
</dbReference>
<sequence>MSGHGIPFPGDDLNADMSIEIPKRSSGSTGSSDENRKEQQTTRSVHHHPRQPGPASDGYFSGSISALHGSQGGSAAPRTPGSTHRGGGGHSRNTSTATAMTPGPTKGGQPMAVTHSGGSYLPSHPSQLALATSAQGPQDWPAPDQNPWGGMGGGLPSPSTLTDILLGLHSTLYGGKRSPEEVREMVWRYYDPDAVFESPLLSAVGREQVANQFIMAFALPGLDVTSELRDIICSDFEFDGTRAGIIDQTLSVTIFPSIFGSSSSHLATSTPVQGGATDGHRSDRPSGVQTPGHSLNPPQSAITPHPFADYRTPGASTFGPAHHHQPHSPRTPFSMSSLWGGGASRPHTPGEASSSYMRPFTSSAHPAQSINGDEDDKPILAANTAFASTEEGGGGNVSLFKMPHGANAPHWASPGLGRSTFGSLLWGLFHPRAVLKNLCTINLRLMSRLEFNDEGHIVRHEDSWGLRETIEGTIPFASLVYALERRIVGYIVSWAVAKGFSLSSALHPHAIEGSHAPVSDFEVALMDKKDQNKADEAAHALLGRSRRQSHQFASGFHHDYPQTISRSRAPSPTRLGWSHSTSGTPFVTGTRSRARSSAGSLHGGSRTTSSDNLLTLGQGGTPGTYFASGYERGADKDLPPDSSARYKGFRRLDGGRAGSTASAPPSELAGSLMDAESHGRQSKAPDRDLV</sequence>
<dbReference type="Proteomes" id="UP000245942">
    <property type="component" value="Unassembled WGS sequence"/>
</dbReference>
<reference evidence="2 3" key="1">
    <citation type="journal article" date="2018" name="Mol. Biol. Evol.">
        <title>Broad Genomic Sampling Reveals a Smut Pathogenic Ancestry of the Fungal Clade Ustilaginomycotina.</title>
        <authorList>
            <person name="Kijpornyongpan T."/>
            <person name="Mondo S.J."/>
            <person name="Barry K."/>
            <person name="Sandor L."/>
            <person name="Lee J."/>
            <person name="Lipzen A."/>
            <person name="Pangilinan J."/>
            <person name="LaButti K."/>
            <person name="Hainaut M."/>
            <person name="Henrissat B."/>
            <person name="Grigoriev I.V."/>
            <person name="Spatafora J.W."/>
            <person name="Aime M.C."/>
        </authorList>
    </citation>
    <scope>NUCLEOTIDE SEQUENCE [LARGE SCALE GENOMIC DNA]</scope>
    <source>
        <strain evidence="2 3">MCA 4718</strain>
    </source>
</reference>
<evidence type="ECO:0000256" key="1">
    <source>
        <dbReference type="SAM" id="MobiDB-lite"/>
    </source>
</evidence>
<feature type="compositionally biased region" description="Basic and acidic residues" evidence="1">
    <location>
        <begin position="675"/>
        <end position="690"/>
    </location>
</feature>
<evidence type="ECO:0000313" key="3">
    <source>
        <dbReference type="Proteomes" id="UP000245942"/>
    </source>
</evidence>
<feature type="compositionally biased region" description="Polar residues" evidence="1">
    <location>
        <begin position="578"/>
        <end position="587"/>
    </location>
</feature>
<feature type="compositionally biased region" description="Polar residues" evidence="1">
    <location>
        <begin position="124"/>
        <end position="136"/>
    </location>
</feature>
<name>A0A316UFP1_9BASI</name>
<dbReference type="AlphaFoldDB" id="A0A316UFP1"/>
<dbReference type="OrthoDB" id="9995831at2759"/>
<feature type="compositionally biased region" description="Low complexity" evidence="1">
    <location>
        <begin position="588"/>
        <end position="606"/>
    </location>
</feature>
<evidence type="ECO:0000313" key="2">
    <source>
        <dbReference type="EMBL" id="PWN23758.1"/>
    </source>
</evidence>